<sequence length="138" mass="15778">MWHLLTFSKLPSHDTMDNIFPDWHIKNVTSQYHETFIFIVKICNRNHHVLIETYNIKSTVSQTAQYSTMTNGLLVTNLLNNICEQQWVSMNTIKGQIFSTVPISLSGASTCLDDNKLAEMCLHLNCGSIQKRNTFGKN</sequence>
<protein>
    <submittedName>
        <fullName evidence="1">L-type lectin-domain containing receptor kinaseS.1</fullName>
    </submittedName>
</protein>
<reference evidence="2" key="1">
    <citation type="journal article" date="2019" name="Curr. Biol.">
        <title>Genome Sequence of Striga asiatica Provides Insight into the Evolution of Plant Parasitism.</title>
        <authorList>
            <person name="Yoshida S."/>
            <person name="Kim S."/>
            <person name="Wafula E.K."/>
            <person name="Tanskanen J."/>
            <person name="Kim Y.M."/>
            <person name="Honaas L."/>
            <person name="Yang Z."/>
            <person name="Spallek T."/>
            <person name="Conn C.E."/>
            <person name="Ichihashi Y."/>
            <person name="Cheong K."/>
            <person name="Cui S."/>
            <person name="Der J.P."/>
            <person name="Gundlach H."/>
            <person name="Jiao Y."/>
            <person name="Hori C."/>
            <person name="Ishida J.K."/>
            <person name="Kasahara H."/>
            <person name="Kiba T."/>
            <person name="Kim M.S."/>
            <person name="Koo N."/>
            <person name="Laohavisit A."/>
            <person name="Lee Y.H."/>
            <person name="Lumba S."/>
            <person name="McCourt P."/>
            <person name="Mortimer J.C."/>
            <person name="Mutuku J.M."/>
            <person name="Nomura T."/>
            <person name="Sasaki-Sekimoto Y."/>
            <person name="Seto Y."/>
            <person name="Wang Y."/>
            <person name="Wakatake T."/>
            <person name="Sakakibara H."/>
            <person name="Demura T."/>
            <person name="Yamaguchi S."/>
            <person name="Yoneyama K."/>
            <person name="Manabe R.I."/>
            <person name="Nelson D.C."/>
            <person name="Schulman A.H."/>
            <person name="Timko M.P."/>
            <person name="dePamphilis C.W."/>
            <person name="Choi D."/>
            <person name="Shirasu K."/>
        </authorList>
    </citation>
    <scope>NUCLEOTIDE SEQUENCE [LARGE SCALE GENOMIC DNA]</scope>
    <source>
        <strain evidence="2">cv. UVA1</strain>
    </source>
</reference>
<keyword evidence="1" id="KW-0430">Lectin</keyword>
<evidence type="ECO:0000313" key="2">
    <source>
        <dbReference type="Proteomes" id="UP000325081"/>
    </source>
</evidence>
<dbReference type="Proteomes" id="UP000325081">
    <property type="component" value="Unassembled WGS sequence"/>
</dbReference>
<keyword evidence="1" id="KW-0675">Receptor</keyword>
<keyword evidence="1" id="KW-0808">Transferase</keyword>
<dbReference type="GO" id="GO:0030246">
    <property type="term" value="F:carbohydrate binding"/>
    <property type="evidence" value="ECO:0007669"/>
    <property type="project" value="UniProtKB-KW"/>
</dbReference>
<evidence type="ECO:0000313" key="1">
    <source>
        <dbReference type="EMBL" id="GER45677.1"/>
    </source>
</evidence>
<keyword evidence="1" id="KW-0418">Kinase</keyword>
<comment type="caution">
    <text evidence="1">The sequence shown here is derived from an EMBL/GenBank/DDBJ whole genome shotgun (WGS) entry which is preliminary data.</text>
</comment>
<gene>
    <name evidence="1" type="ORF">STAS_22653</name>
</gene>
<accession>A0A5A7QML3</accession>
<proteinExistence type="predicted"/>
<dbReference type="AlphaFoldDB" id="A0A5A7QML3"/>
<keyword evidence="2" id="KW-1185">Reference proteome</keyword>
<dbReference type="EMBL" id="BKCP01007227">
    <property type="protein sequence ID" value="GER45677.1"/>
    <property type="molecule type" value="Genomic_DNA"/>
</dbReference>
<organism evidence="1 2">
    <name type="scientific">Striga asiatica</name>
    <name type="common">Asiatic witchweed</name>
    <name type="synonym">Buchnera asiatica</name>
    <dbReference type="NCBI Taxonomy" id="4170"/>
    <lineage>
        <taxon>Eukaryota</taxon>
        <taxon>Viridiplantae</taxon>
        <taxon>Streptophyta</taxon>
        <taxon>Embryophyta</taxon>
        <taxon>Tracheophyta</taxon>
        <taxon>Spermatophyta</taxon>
        <taxon>Magnoliopsida</taxon>
        <taxon>eudicotyledons</taxon>
        <taxon>Gunneridae</taxon>
        <taxon>Pentapetalae</taxon>
        <taxon>asterids</taxon>
        <taxon>lamiids</taxon>
        <taxon>Lamiales</taxon>
        <taxon>Orobanchaceae</taxon>
        <taxon>Buchnereae</taxon>
        <taxon>Striga</taxon>
    </lineage>
</organism>
<name>A0A5A7QML3_STRAF</name>
<dbReference type="GO" id="GO:0016301">
    <property type="term" value="F:kinase activity"/>
    <property type="evidence" value="ECO:0007669"/>
    <property type="project" value="UniProtKB-KW"/>
</dbReference>